<dbReference type="AlphaFoldDB" id="A0A517W130"/>
<evidence type="ECO:0000313" key="1">
    <source>
        <dbReference type="EMBL" id="QDT98964.1"/>
    </source>
</evidence>
<reference evidence="1 2" key="1">
    <citation type="submission" date="2019-03" db="EMBL/GenBank/DDBJ databases">
        <title>Deep-cultivation of Planctomycetes and their phenomic and genomic characterization uncovers novel biology.</title>
        <authorList>
            <person name="Wiegand S."/>
            <person name="Jogler M."/>
            <person name="Boedeker C."/>
            <person name="Pinto D."/>
            <person name="Vollmers J."/>
            <person name="Rivas-Marin E."/>
            <person name="Kohn T."/>
            <person name="Peeters S.H."/>
            <person name="Heuer A."/>
            <person name="Rast P."/>
            <person name="Oberbeckmann S."/>
            <person name="Bunk B."/>
            <person name="Jeske O."/>
            <person name="Meyerdierks A."/>
            <person name="Storesund J.E."/>
            <person name="Kallscheuer N."/>
            <person name="Luecker S."/>
            <person name="Lage O.M."/>
            <person name="Pohl T."/>
            <person name="Merkel B.J."/>
            <person name="Hornburger P."/>
            <person name="Mueller R.-W."/>
            <person name="Bruemmer F."/>
            <person name="Labrenz M."/>
            <person name="Spormann A.M."/>
            <person name="Op den Camp H."/>
            <person name="Overmann J."/>
            <person name="Amann R."/>
            <person name="Jetten M.S.M."/>
            <person name="Mascher T."/>
            <person name="Medema M.H."/>
            <person name="Devos D.P."/>
            <person name="Kaster A.-K."/>
            <person name="Ovreas L."/>
            <person name="Rohde M."/>
            <person name="Galperin M.Y."/>
            <person name="Jogler C."/>
        </authorList>
    </citation>
    <scope>NUCLEOTIDE SEQUENCE [LARGE SCALE GENOMIC DNA]</scope>
    <source>
        <strain evidence="1 2">V144</strain>
    </source>
</reference>
<protein>
    <submittedName>
        <fullName evidence="1">Uncharacterized protein</fullName>
    </submittedName>
</protein>
<evidence type="ECO:0000313" key="2">
    <source>
        <dbReference type="Proteomes" id="UP000318704"/>
    </source>
</evidence>
<dbReference type="KEGG" id="gaw:V144x_44740"/>
<proteinExistence type="predicted"/>
<name>A0A517W130_9PLAN</name>
<organism evidence="1 2">
    <name type="scientific">Gimesia aquarii</name>
    <dbReference type="NCBI Taxonomy" id="2527964"/>
    <lineage>
        <taxon>Bacteria</taxon>
        <taxon>Pseudomonadati</taxon>
        <taxon>Planctomycetota</taxon>
        <taxon>Planctomycetia</taxon>
        <taxon>Planctomycetales</taxon>
        <taxon>Planctomycetaceae</taxon>
        <taxon>Gimesia</taxon>
    </lineage>
</organism>
<sequence length="469" mass="51652">MFSLSKDNPSRVSYFFCLSVTLITVLLLLGRQSVYAETYEFSEPTKDSRTYSVDSTIKVEGQLETAIKSGKARKLELNVEGKLQYLERKLPGTGRDAEALRSLRYYELAIATIDVQGQKTFARGRDKHRMIVAEGKPEGLSLHSPVGPLMPSELELLNSPGDCLPVSALLPRSEVEVGESWTPDSWVLQSLTGLEAVLKSELTCKLESVADNVAVISFNGKIEGATVGAQTEIAVSGQFQFRLNDHFISHLELEQTENRSVGSVSPGMKVTAKVNWDRTLAAAPGPLTDEALASIPLESKPESKLLSFEPPWNVQLLLPRNWYVFHQTNQVAVLRLLDKGSLIAQANISKIASVKPGSHTSEEQFQQDIRTSLGDKLIKILKAENLSSADGKYVHRVTVAGKANEIPVQWIYYLCAAPSGRQISFVFTVDEKLVDQLNDRDTDLILSLKFLEAQPAPVQAGPTEASERK</sequence>
<gene>
    <name evidence="1" type="ORF">V144x_44740</name>
</gene>
<dbReference type="Proteomes" id="UP000318704">
    <property type="component" value="Chromosome"/>
</dbReference>
<dbReference type="EMBL" id="CP037920">
    <property type="protein sequence ID" value="QDT98964.1"/>
    <property type="molecule type" value="Genomic_DNA"/>
</dbReference>
<accession>A0A517W130</accession>
<dbReference type="RefSeq" id="WP_144988051.1">
    <property type="nucleotide sequence ID" value="NZ_CP037920.1"/>
</dbReference>